<dbReference type="SMART" id="SM00060">
    <property type="entry name" value="FN3"/>
    <property type="match status" value="1"/>
</dbReference>
<keyword evidence="1" id="KW-0378">Hydrolase</keyword>
<reference evidence="4 5" key="1">
    <citation type="submission" date="2018-08" db="EMBL/GenBank/DDBJ databases">
        <title>Microbacterium oxydans strain HG3.</title>
        <authorList>
            <person name="ORTET P."/>
        </authorList>
    </citation>
    <scope>NUCLEOTIDE SEQUENCE [LARGE SCALE GENOMIC DNA]</scope>
    <source>
        <strain evidence="4 5">HG3</strain>
    </source>
</reference>
<dbReference type="InterPro" id="IPR008577">
    <property type="entry name" value="DUF859"/>
</dbReference>
<dbReference type="Pfam" id="PF00041">
    <property type="entry name" value="fn3"/>
    <property type="match status" value="1"/>
</dbReference>
<dbReference type="Proteomes" id="UP000274841">
    <property type="component" value="Chromosome"/>
</dbReference>
<accession>A0A3Q9J613</accession>
<evidence type="ECO:0000313" key="5">
    <source>
        <dbReference type="Proteomes" id="UP000274841"/>
    </source>
</evidence>
<dbReference type="CDD" id="cd00063">
    <property type="entry name" value="FN3"/>
    <property type="match status" value="1"/>
</dbReference>
<keyword evidence="2" id="KW-0624">Polysaccharide degradation</keyword>
<keyword evidence="2" id="KW-0119">Carbohydrate metabolism</keyword>
<dbReference type="PROSITE" id="PS50853">
    <property type="entry name" value="FN3"/>
    <property type="match status" value="1"/>
</dbReference>
<dbReference type="SUPFAM" id="SSF49265">
    <property type="entry name" value="Fibronectin type III"/>
    <property type="match status" value="1"/>
</dbReference>
<dbReference type="InterPro" id="IPR013783">
    <property type="entry name" value="Ig-like_fold"/>
</dbReference>
<sequence length="262" mass="27560">MASYSVQMSGARDYVLTLYVDLASQNYGANTSVVSWSLVASGTWGSFGNYATSWSINIGGNTASGSIGSFNPNPNQTIASGQTAIGHDGNGYASIGVSGYWDSRHSNIGAGNPGGTFTLPRIPKAPAQNGAPVASNLMPTSVKLTWPANTNNNGAGIDQYLLRVHTISPADSAGYKDYLVGTALTHTVTGLKPGTQYYALVYAHNSQGFSPKSAQTAFKTLSGAYVRRGSTWVPVEVLVYRSGQWQSAEVLIYRSGAWVPAT</sequence>
<evidence type="ECO:0000256" key="1">
    <source>
        <dbReference type="ARBA" id="ARBA00023295"/>
    </source>
</evidence>
<evidence type="ECO:0000256" key="2">
    <source>
        <dbReference type="ARBA" id="ARBA00023326"/>
    </source>
</evidence>
<evidence type="ECO:0000313" key="4">
    <source>
        <dbReference type="EMBL" id="AZS40041.1"/>
    </source>
</evidence>
<dbReference type="GO" id="GO:0000272">
    <property type="term" value="P:polysaccharide catabolic process"/>
    <property type="evidence" value="ECO:0007669"/>
    <property type="project" value="UniProtKB-KW"/>
</dbReference>
<dbReference type="Pfam" id="PF05895">
    <property type="entry name" value="DUF859"/>
    <property type="match status" value="1"/>
</dbReference>
<dbReference type="RefSeq" id="WP_127011996.1">
    <property type="nucleotide sequence ID" value="NZ_CP031422.1"/>
</dbReference>
<organism evidence="4 5">
    <name type="scientific">Microbacterium oxydans</name>
    <dbReference type="NCBI Taxonomy" id="82380"/>
    <lineage>
        <taxon>Bacteria</taxon>
        <taxon>Bacillati</taxon>
        <taxon>Actinomycetota</taxon>
        <taxon>Actinomycetes</taxon>
        <taxon>Micrococcales</taxon>
        <taxon>Microbacteriaceae</taxon>
        <taxon>Microbacterium</taxon>
    </lineage>
</organism>
<proteinExistence type="predicted"/>
<feature type="domain" description="Fibronectin type-III" evidence="3">
    <location>
        <begin position="128"/>
        <end position="223"/>
    </location>
</feature>
<evidence type="ECO:0000259" key="3">
    <source>
        <dbReference type="PROSITE" id="PS50853"/>
    </source>
</evidence>
<dbReference type="AlphaFoldDB" id="A0A3Q9J613"/>
<dbReference type="KEGG" id="moy:CVS54_01363"/>
<keyword evidence="1" id="KW-0326">Glycosidase</keyword>
<dbReference type="Gene3D" id="2.60.40.10">
    <property type="entry name" value="Immunoglobulins"/>
    <property type="match status" value="1"/>
</dbReference>
<gene>
    <name evidence="4" type="ORF">CVS54_01363</name>
</gene>
<protein>
    <recommendedName>
        <fullName evidence="3">Fibronectin type-III domain-containing protein</fullName>
    </recommendedName>
</protein>
<dbReference type="InterPro" id="IPR036116">
    <property type="entry name" value="FN3_sf"/>
</dbReference>
<dbReference type="InterPro" id="IPR003961">
    <property type="entry name" value="FN3_dom"/>
</dbReference>
<dbReference type="GO" id="GO:0016798">
    <property type="term" value="F:hydrolase activity, acting on glycosyl bonds"/>
    <property type="evidence" value="ECO:0007669"/>
    <property type="project" value="UniProtKB-KW"/>
</dbReference>
<name>A0A3Q9J613_9MICO</name>
<dbReference type="EMBL" id="CP031422">
    <property type="protein sequence ID" value="AZS40041.1"/>
    <property type="molecule type" value="Genomic_DNA"/>
</dbReference>